<gene>
    <name evidence="1" type="ORF">V6N12_004093</name>
</gene>
<proteinExistence type="predicted"/>
<reference evidence="1 2" key="1">
    <citation type="journal article" date="2024" name="G3 (Bethesda)">
        <title>Genome assembly of Hibiscus sabdariffa L. provides insights into metabolisms of medicinal natural products.</title>
        <authorList>
            <person name="Kim T."/>
        </authorList>
    </citation>
    <scope>NUCLEOTIDE SEQUENCE [LARGE SCALE GENOMIC DNA]</scope>
    <source>
        <strain evidence="1">TK-2024</strain>
        <tissue evidence="1">Old leaves</tissue>
    </source>
</reference>
<name>A0ABR2CM76_9ROSI</name>
<keyword evidence="2" id="KW-1185">Reference proteome</keyword>
<dbReference type="EMBL" id="JBBPBM010000049">
    <property type="protein sequence ID" value="KAK8520132.1"/>
    <property type="molecule type" value="Genomic_DNA"/>
</dbReference>
<comment type="caution">
    <text evidence="1">The sequence shown here is derived from an EMBL/GenBank/DDBJ whole genome shotgun (WGS) entry which is preliminary data.</text>
</comment>
<protein>
    <submittedName>
        <fullName evidence="1">Uncharacterized protein</fullName>
    </submittedName>
</protein>
<organism evidence="1 2">
    <name type="scientific">Hibiscus sabdariffa</name>
    <name type="common">roselle</name>
    <dbReference type="NCBI Taxonomy" id="183260"/>
    <lineage>
        <taxon>Eukaryota</taxon>
        <taxon>Viridiplantae</taxon>
        <taxon>Streptophyta</taxon>
        <taxon>Embryophyta</taxon>
        <taxon>Tracheophyta</taxon>
        <taxon>Spermatophyta</taxon>
        <taxon>Magnoliopsida</taxon>
        <taxon>eudicotyledons</taxon>
        <taxon>Gunneridae</taxon>
        <taxon>Pentapetalae</taxon>
        <taxon>rosids</taxon>
        <taxon>malvids</taxon>
        <taxon>Malvales</taxon>
        <taxon>Malvaceae</taxon>
        <taxon>Malvoideae</taxon>
        <taxon>Hibiscus</taxon>
    </lineage>
</organism>
<sequence>MLADEAAKQKLVEGFMISNRPLYQTCFSFPLSSSPEAVSYTPTHMDPQDVIVFAAMAARMRQLNRRKKKLLRAAQVALLDKANKCEMLKRKKQSMLVKEAAMQKLVDDFMLFTEAKAIDKNDAKNALNFDEKAMMNTILTMMNDGRDYSINSGGFVTDDGKKQTNLSLP</sequence>
<evidence type="ECO:0000313" key="2">
    <source>
        <dbReference type="Proteomes" id="UP001472677"/>
    </source>
</evidence>
<accession>A0ABR2CM76</accession>
<evidence type="ECO:0000313" key="1">
    <source>
        <dbReference type="EMBL" id="KAK8520132.1"/>
    </source>
</evidence>
<dbReference type="Proteomes" id="UP001472677">
    <property type="component" value="Unassembled WGS sequence"/>
</dbReference>